<gene>
    <name evidence="2" type="primary">100635561</name>
</gene>
<dbReference type="InterPro" id="IPR000182">
    <property type="entry name" value="GNAT_dom"/>
</dbReference>
<dbReference type="EnsemblMetazoa" id="Aqu2.1.34404_001">
    <property type="protein sequence ID" value="Aqu2.1.34404_001"/>
    <property type="gene ID" value="Aqu2.1.34404"/>
</dbReference>
<dbReference type="EnsemblMetazoa" id="XM_003385812.3">
    <property type="protein sequence ID" value="XP_003385860.1"/>
    <property type="gene ID" value="LOC100635561"/>
</dbReference>
<dbReference type="Pfam" id="PF08445">
    <property type="entry name" value="FR47"/>
    <property type="match status" value="1"/>
</dbReference>
<protein>
    <recommendedName>
        <fullName evidence="1">N-acetyltransferase domain-containing protein</fullName>
    </recommendedName>
</protein>
<dbReference type="InterPro" id="IPR016181">
    <property type="entry name" value="Acyl_CoA_acyltransferase"/>
</dbReference>
<accession>A0A1X7V3M3</accession>
<evidence type="ECO:0000313" key="2">
    <source>
        <dbReference type="EnsemblMetazoa" id="Aqu2.1.34404_001"/>
    </source>
</evidence>
<dbReference type="AlphaFoldDB" id="A0A1X7V3M3"/>
<dbReference type="PROSITE" id="PS51186">
    <property type="entry name" value="GNAT"/>
    <property type="match status" value="1"/>
</dbReference>
<dbReference type="SUPFAM" id="SSF55729">
    <property type="entry name" value="Acyl-CoA N-acyltransferases (Nat)"/>
    <property type="match status" value="1"/>
</dbReference>
<proteinExistence type="predicted"/>
<dbReference type="InterPro" id="IPR013653">
    <property type="entry name" value="GCN5-like_dom"/>
</dbReference>
<evidence type="ECO:0000259" key="1">
    <source>
        <dbReference type="PROSITE" id="PS51186"/>
    </source>
</evidence>
<dbReference type="PANTHER" id="PTHR20958:SF6">
    <property type="entry name" value="GLYCINE N-ACYLTRANSFERASE-LIKE PROTEIN"/>
    <property type="match status" value="1"/>
</dbReference>
<keyword evidence="3" id="KW-1185">Reference proteome</keyword>
<dbReference type="PANTHER" id="PTHR20958">
    <property type="entry name" value="GLYCINE N-ACYLTRANSFERASE-LIKE PROTEIN"/>
    <property type="match status" value="1"/>
</dbReference>
<evidence type="ECO:0000313" key="3">
    <source>
        <dbReference type="Proteomes" id="UP000007879"/>
    </source>
</evidence>
<dbReference type="InterPro" id="IPR053225">
    <property type="entry name" value="Acyl-CoA_N-acyltransferase"/>
</dbReference>
<dbReference type="KEGG" id="aqu:100635561"/>
<dbReference type="GO" id="GO:0016747">
    <property type="term" value="F:acyltransferase activity, transferring groups other than amino-acyl groups"/>
    <property type="evidence" value="ECO:0007669"/>
    <property type="project" value="InterPro"/>
</dbReference>
<sequence length="272" mass="30357">MAIEIDPAKRQGLKNFLDKHWPDTLEIVRALALGEDYDIHLFADCWPHVTTLILAYNEGIAKKVFIFSTDAAKGVSTLEKSGIITDFKISAVLGAYGIVERIMNEVVSDPLYVGQTYNKSPEVARFIYNPSSGTGIKKPLPSGYRFDAIHSSDIEPIASKWHPYGGLKRLMIHYITNYPNIAVYDTTREPPRPISWMTGSGLSVLYHLYTVEEYRGKGLGTLVIQEMTEKLLAMGITPLVYIELDNKPSQSLFTKCGYIRAGSVVAFMDALQ</sequence>
<reference evidence="2" key="2">
    <citation type="submission" date="2017-05" db="UniProtKB">
        <authorList>
            <consortium name="EnsemblMetazoa"/>
        </authorList>
    </citation>
    <scope>IDENTIFICATION</scope>
</reference>
<dbReference type="OrthoDB" id="61870at2759"/>
<dbReference type="CDD" id="cd04301">
    <property type="entry name" value="NAT_SF"/>
    <property type="match status" value="1"/>
</dbReference>
<organism evidence="2">
    <name type="scientific">Amphimedon queenslandica</name>
    <name type="common">Sponge</name>
    <dbReference type="NCBI Taxonomy" id="400682"/>
    <lineage>
        <taxon>Eukaryota</taxon>
        <taxon>Metazoa</taxon>
        <taxon>Porifera</taxon>
        <taxon>Demospongiae</taxon>
        <taxon>Heteroscleromorpha</taxon>
        <taxon>Haplosclerida</taxon>
        <taxon>Niphatidae</taxon>
        <taxon>Amphimedon</taxon>
    </lineage>
</organism>
<dbReference type="InParanoid" id="A0A1X7V3M3"/>
<reference evidence="3" key="1">
    <citation type="journal article" date="2010" name="Nature">
        <title>The Amphimedon queenslandica genome and the evolution of animal complexity.</title>
        <authorList>
            <person name="Srivastava M."/>
            <person name="Simakov O."/>
            <person name="Chapman J."/>
            <person name="Fahey B."/>
            <person name="Gauthier M.E."/>
            <person name="Mitros T."/>
            <person name="Richards G.S."/>
            <person name="Conaco C."/>
            <person name="Dacre M."/>
            <person name="Hellsten U."/>
            <person name="Larroux C."/>
            <person name="Putnam N.H."/>
            <person name="Stanke M."/>
            <person name="Adamska M."/>
            <person name="Darling A."/>
            <person name="Degnan S.M."/>
            <person name="Oakley T.H."/>
            <person name="Plachetzki D.C."/>
            <person name="Zhai Y."/>
            <person name="Adamski M."/>
            <person name="Calcino A."/>
            <person name="Cummins S.F."/>
            <person name="Goodstein D.M."/>
            <person name="Harris C."/>
            <person name="Jackson D.J."/>
            <person name="Leys S.P."/>
            <person name="Shu S."/>
            <person name="Woodcroft B.J."/>
            <person name="Vervoort M."/>
            <person name="Kosik K.S."/>
            <person name="Manning G."/>
            <person name="Degnan B.M."/>
            <person name="Rokhsar D.S."/>
        </authorList>
    </citation>
    <scope>NUCLEOTIDE SEQUENCE [LARGE SCALE GENOMIC DNA]</scope>
</reference>
<dbReference type="Proteomes" id="UP000007879">
    <property type="component" value="Unassembled WGS sequence"/>
</dbReference>
<feature type="domain" description="N-acetyltransferase" evidence="1">
    <location>
        <begin position="144"/>
        <end position="272"/>
    </location>
</feature>
<dbReference type="Gene3D" id="3.40.630.30">
    <property type="match status" value="1"/>
</dbReference>
<name>A0A1X7V3M3_AMPQE</name>